<keyword evidence="1" id="KW-0472">Membrane</keyword>
<evidence type="ECO:0000256" key="1">
    <source>
        <dbReference type="SAM" id="Phobius"/>
    </source>
</evidence>
<dbReference type="KEGG" id="hhu:AR456_18650"/>
<feature type="transmembrane region" description="Helical" evidence="1">
    <location>
        <begin position="60"/>
        <end position="80"/>
    </location>
</feature>
<comment type="caution">
    <text evidence="2">The sequence shown here is derived from an EMBL/GenBank/DDBJ whole genome shotgun (WGS) entry which is preliminary data.</text>
</comment>
<sequence>MEQMQCPHCMGAVPRGAKVCTGCGAEISYGTPKGAIALAILLPIFIATKAAAYAHAQWQIGLPVQIGTFVILLCAGLYLCRRVYANRVNFKRRYYQ</sequence>
<evidence type="ECO:0000313" key="3">
    <source>
        <dbReference type="Proteomes" id="UP000019113"/>
    </source>
</evidence>
<feature type="transmembrane region" description="Helical" evidence="1">
    <location>
        <begin position="35"/>
        <end position="54"/>
    </location>
</feature>
<reference evidence="2 3" key="1">
    <citation type="submission" date="2013-08" db="EMBL/GenBank/DDBJ databases">
        <title>draft genome of Halomonas huanghegensis, strain BJGMM-B45T.</title>
        <authorList>
            <person name="Miao C."/>
            <person name="Wan Y."/>
            <person name="Jin W."/>
        </authorList>
    </citation>
    <scope>NUCLEOTIDE SEQUENCE [LARGE SCALE GENOMIC DNA]</scope>
    <source>
        <strain evidence="2 3">BJGMM-B45</strain>
    </source>
</reference>
<protein>
    <recommendedName>
        <fullName evidence="4">Zinc ribbon domain-containing protein</fullName>
    </recommendedName>
</protein>
<keyword evidence="1" id="KW-1133">Transmembrane helix</keyword>
<dbReference type="AlphaFoldDB" id="W1NBF7"/>
<evidence type="ECO:0008006" key="4">
    <source>
        <dbReference type="Google" id="ProtNLM"/>
    </source>
</evidence>
<organism evidence="2 3">
    <name type="scientific">Halomonas huangheensis</name>
    <dbReference type="NCBI Taxonomy" id="1178482"/>
    <lineage>
        <taxon>Bacteria</taxon>
        <taxon>Pseudomonadati</taxon>
        <taxon>Pseudomonadota</taxon>
        <taxon>Gammaproteobacteria</taxon>
        <taxon>Oceanospirillales</taxon>
        <taxon>Halomonadaceae</taxon>
        <taxon>Halomonas</taxon>
    </lineage>
</organism>
<evidence type="ECO:0000313" key="2">
    <source>
        <dbReference type="EMBL" id="ERL52546.1"/>
    </source>
</evidence>
<accession>W1NBF7</accession>
<keyword evidence="1" id="KW-0812">Transmembrane</keyword>
<name>W1NBF7_9GAMM</name>
<keyword evidence="3" id="KW-1185">Reference proteome</keyword>
<proteinExistence type="predicted"/>
<dbReference type="EMBL" id="AVBC01000018">
    <property type="protein sequence ID" value="ERL52546.1"/>
    <property type="molecule type" value="Genomic_DNA"/>
</dbReference>
<gene>
    <name evidence="2" type="ORF">BJB45_08310</name>
</gene>
<dbReference type="Proteomes" id="UP000019113">
    <property type="component" value="Unassembled WGS sequence"/>
</dbReference>